<evidence type="ECO:0000256" key="1">
    <source>
        <dbReference type="SAM" id="MobiDB-lite"/>
    </source>
</evidence>
<name>A0A6G0Z513_APHCR</name>
<proteinExistence type="predicted"/>
<reference evidence="2 3" key="1">
    <citation type="submission" date="2019-08" db="EMBL/GenBank/DDBJ databases">
        <title>Whole genome of Aphis craccivora.</title>
        <authorList>
            <person name="Voronova N.V."/>
            <person name="Shulinski R.S."/>
            <person name="Bandarenka Y.V."/>
            <person name="Zhorov D.G."/>
            <person name="Warner D."/>
        </authorList>
    </citation>
    <scope>NUCLEOTIDE SEQUENCE [LARGE SCALE GENOMIC DNA]</scope>
    <source>
        <strain evidence="2">180601</strain>
        <tissue evidence="2">Whole Body</tissue>
    </source>
</reference>
<dbReference type="EMBL" id="VUJU01001359">
    <property type="protein sequence ID" value="KAF0765625.1"/>
    <property type="molecule type" value="Genomic_DNA"/>
</dbReference>
<protein>
    <submittedName>
        <fullName evidence="2">Uncharacterized protein</fullName>
    </submittedName>
</protein>
<accession>A0A6G0Z513</accession>
<sequence length="113" mass="12673">MLSRDSFRVDRNRRDGPPATERAVALLSVRVYDRPDMDVPNYYPGRPSSSAGRLASSCSSASASSAAGPRRNAAHVHRRACARRGAMRRAYSTPPSKVRNRNKLYFCRYSQRL</sequence>
<dbReference type="Proteomes" id="UP000478052">
    <property type="component" value="Unassembled WGS sequence"/>
</dbReference>
<feature type="compositionally biased region" description="Basic and acidic residues" evidence="1">
    <location>
        <begin position="1"/>
        <end position="16"/>
    </location>
</feature>
<gene>
    <name evidence="2" type="ORF">FWK35_00018995</name>
</gene>
<dbReference type="AlphaFoldDB" id="A0A6G0Z513"/>
<feature type="compositionally biased region" description="Low complexity" evidence="1">
    <location>
        <begin position="45"/>
        <end position="71"/>
    </location>
</feature>
<evidence type="ECO:0000313" key="3">
    <source>
        <dbReference type="Proteomes" id="UP000478052"/>
    </source>
</evidence>
<feature type="region of interest" description="Disordered" evidence="1">
    <location>
        <begin position="1"/>
        <end position="21"/>
    </location>
</feature>
<organism evidence="2 3">
    <name type="scientific">Aphis craccivora</name>
    <name type="common">Cowpea aphid</name>
    <dbReference type="NCBI Taxonomy" id="307492"/>
    <lineage>
        <taxon>Eukaryota</taxon>
        <taxon>Metazoa</taxon>
        <taxon>Ecdysozoa</taxon>
        <taxon>Arthropoda</taxon>
        <taxon>Hexapoda</taxon>
        <taxon>Insecta</taxon>
        <taxon>Pterygota</taxon>
        <taxon>Neoptera</taxon>
        <taxon>Paraneoptera</taxon>
        <taxon>Hemiptera</taxon>
        <taxon>Sternorrhyncha</taxon>
        <taxon>Aphidomorpha</taxon>
        <taxon>Aphidoidea</taxon>
        <taxon>Aphididae</taxon>
        <taxon>Aphidini</taxon>
        <taxon>Aphis</taxon>
        <taxon>Aphis</taxon>
    </lineage>
</organism>
<feature type="region of interest" description="Disordered" evidence="1">
    <location>
        <begin position="35"/>
        <end position="97"/>
    </location>
</feature>
<feature type="compositionally biased region" description="Basic residues" evidence="1">
    <location>
        <begin position="72"/>
        <end position="87"/>
    </location>
</feature>
<keyword evidence="3" id="KW-1185">Reference proteome</keyword>
<comment type="caution">
    <text evidence="2">The sequence shown here is derived from an EMBL/GenBank/DDBJ whole genome shotgun (WGS) entry which is preliminary data.</text>
</comment>
<dbReference type="OrthoDB" id="10587511at2759"/>
<evidence type="ECO:0000313" key="2">
    <source>
        <dbReference type="EMBL" id="KAF0765625.1"/>
    </source>
</evidence>